<comment type="similarity">
    <text evidence="3">Belongs to the polyprenol kinase family.</text>
</comment>
<evidence type="ECO:0000256" key="1">
    <source>
        <dbReference type="ARBA" id="ARBA00004141"/>
    </source>
</evidence>
<evidence type="ECO:0000313" key="21">
    <source>
        <dbReference type="Proteomes" id="UP001221142"/>
    </source>
</evidence>
<keyword evidence="8" id="KW-0479">Metal-binding</keyword>
<evidence type="ECO:0000256" key="14">
    <source>
        <dbReference type="ARBA" id="ARBA00023136"/>
    </source>
</evidence>
<comment type="subcellular location">
    <subcellularLocation>
        <location evidence="1">Membrane</location>
        <topology evidence="1">Multi-pass membrane protein</topology>
    </subcellularLocation>
    <subcellularLocation>
        <location evidence="2">Plastid</location>
        <location evidence="2">Chloroplast</location>
    </subcellularLocation>
</comment>
<proteinExistence type="inferred from homology"/>
<feature type="domain" description="MYND-type" evidence="19">
    <location>
        <begin position="423"/>
        <end position="461"/>
    </location>
</feature>
<evidence type="ECO:0000256" key="7">
    <source>
        <dbReference type="ARBA" id="ARBA00022692"/>
    </source>
</evidence>
<dbReference type="Proteomes" id="UP001221142">
    <property type="component" value="Unassembled WGS sequence"/>
</dbReference>
<evidence type="ECO:0000256" key="11">
    <source>
        <dbReference type="ARBA" id="ARBA00022833"/>
    </source>
</evidence>
<comment type="catalytic activity">
    <reaction evidence="17">
        <text>phytol + CTP = phytyl phosphate + CDP + H(+)</text>
        <dbReference type="Rhea" id="RHEA:38055"/>
        <dbReference type="ChEBI" id="CHEBI:15378"/>
        <dbReference type="ChEBI" id="CHEBI:17327"/>
        <dbReference type="ChEBI" id="CHEBI:37563"/>
        <dbReference type="ChEBI" id="CHEBI:58069"/>
        <dbReference type="ChEBI" id="CHEBI:75483"/>
        <dbReference type="EC" id="2.7.1.182"/>
    </reaction>
</comment>
<evidence type="ECO:0000256" key="6">
    <source>
        <dbReference type="ARBA" id="ARBA00022679"/>
    </source>
</evidence>
<evidence type="ECO:0000259" key="19">
    <source>
        <dbReference type="PROSITE" id="PS50865"/>
    </source>
</evidence>
<evidence type="ECO:0000256" key="10">
    <source>
        <dbReference type="ARBA" id="ARBA00022777"/>
    </source>
</evidence>
<name>A0AAD7BHX5_9AGAR</name>
<evidence type="ECO:0000256" key="8">
    <source>
        <dbReference type="ARBA" id="ARBA00022723"/>
    </source>
</evidence>
<evidence type="ECO:0000256" key="9">
    <source>
        <dbReference type="ARBA" id="ARBA00022771"/>
    </source>
</evidence>
<dbReference type="GO" id="GO:0008270">
    <property type="term" value="F:zinc ion binding"/>
    <property type="evidence" value="ECO:0007669"/>
    <property type="project" value="UniProtKB-KW"/>
</dbReference>
<evidence type="ECO:0000256" key="2">
    <source>
        <dbReference type="ARBA" id="ARBA00004229"/>
    </source>
</evidence>
<evidence type="ECO:0000256" key="12">
    <source>
        <dbReference type="ARBA" id="ARBA00022946"/>
    </source>
</evidence>
<dbReference type="GO" id="GO:0016020">
    <property type="term" value="C:membrane"/>
    <property type="evidence" value="ECO:0007669"/>
    <property type="project" value="UniProtKB-SubCell"/>
</dbReference>
<dbReference type="AlphaFoldDB" id="A0AAD7BHX5"/>
<comment type="caution">
    <text evidence="20">The sequence shown here is derived from an EMBL/GenBank/DDBJ whole genome shotgun (WGS) entry which is preliminary data.</text>
</comment>
<organism evidence="20 21">
    <name type="scientific">Roridomyces roridus</name>
    <dbReference type="NCBI Taxonomy" id="1738132"/>
    <lineage>
        <taxon>Eukaryota</taxon>
        <taxon>Fungi</taxon>
        <taxon>Dikarya</taxon>
        <taxon>Basidiomycota</taxon>
        <taxon>Agaricomycotina</taxon>
        <taxon>Agaricomycetes</taxon>
        <taxon>Agaricomycetidae</taxon>
        <taxon>Agaricales</taxon>
        <taxon>Marasmiineae</taxon>
        <taxon>Mycenaceae</taxon>
        <taxon>Roridomyces</taxon>
    </lineage>
</organism>
<evidence type="ECO:0000256" key="4">
    <source>
        <dbReference type="ARBA" id="ARBA00022528"/>
    </source>
</evidence>
<dbReference type="GO" id="GO:0010276">
    <property type="term" value="F:phytol kinase activity"/>
    <property type="evidence" value="ECO:0007669"/>
    <property type="project" value="UniProtKB-EC"/>
</dbReference>
<keyword evidence="12" id="KW-0809">Transit peptide</keyword>
<evidence type="ECO:0000256" key="17">
    <source>
        <dbReference type="ARBA" id="ARBA00048889"/>
    </source>
</evidence>
<dbReference type="PROSITE" id="PS50865">
    <property type="entry name" value="ZF_MYND_2"/>
    <property type="match status" value="1"/>
</dbReference>
<evidence type="ECO:0000256" key="5">
    <source>
        <dbReference type="ARBA" id="ARBA00022640"/>
    </source>
</evidence>
<dbReference type="Gene3D" id="6.10.140.2220">
    <property type="match status" value="1"/>
</dbReference>
<dbReference type="EC" id="2.7.1.182" evidence="16"/>
<evidence type="ECO:0000313" key="20">
    <source>
        <dbReference type="EMBL" id="KAJ7621312.1"/>
    </source>
</evidence>
<keyword evidence="7" id="KW-0812">Transmembrane</keyword>
<dbReference type="PANTHER" id="PTHR32523:SF8">
    <property type="entry name" value="DOLICHOL KINASE"/>
    <property type="match status" value="1"/>
</dbReference>
<keyword evidence="6" id="KW-0808">Transferase</keyword>
<sequence>MHECLRLSALQSLPVSIRRYAQLAASDSGSTESLGRVVTVMTRPENLSKLIFLLPLVFRLLDPARIPSSDSELTPAEKAAYHETMLSLDALAQTNNVPGDVAPEIWSRVWRWFLFLDRYHKVHEDAALERVACSRVVSCAASLARHPGMGDMVRSTPGLYATVMRAWIAALYLRDTSVDYMHYSARLLGSVSSFVADTNLLDKETLEMFIDDHDPADIGMWALRHGDFALELFQDPQLKHLGWGFSLALLAFVRIVLDVAENLPVHELPSRLLIEFVNQGIVEFLVRAAHGFATIRIPQENSASALRQILQLLQKLVYNKELYPFAWSAAFTGFLGCVAVCAQHADLFQDMHTELKGILSQLLPPCTIHIGDGTGARLVFAIAQHEHMLPTRLVALLKDRAALAQSLKSPEIVKMKACDNVMCTMLGPKHEFKCCSGCSTLHYCSVSCQAADWQSGHRNACKTYDHLLNLLIWNTLPKSVLWNDPRGSPESLSPLQMEFGGTPNFIPCERLYCIGGRVPYISSRQRYFMRALLDRDYKHLKLHVFSKAVERMRASGDPHAGYFVIFNYLKGKPELGVHSITQPSDLQGNAQWEEAVARAAKSGGRITIHAITVREATDARQWILPLCSDSGKIHDELTRNGVGDAAGYDEKVDELENVERRRVEHNETS</sequence>
<keyword evidence="14" id="KW-0472">Membrane</keyword>
<protein>
    <recommendedName>
        <fullName evidence="16">phytol kinase</fullName>
        <ecNumber evidence="16">2.7.1.182</ecNumber>
    </recommendedName>
</protein>
<dbReference type="SUPFAM" id="SSF144232">
    <property type="entry name" value="HIT/MYND zinc finger-like"/>
    <property type="match status" value="1"/>
</dbReference>
<evidence type="ECO:0000256" key="13">
    <source>
        <dbReference type="ARBA" id="ARBA00022989"/>
    </source>
</evidence>
<gene>
    <name evidence="20" type="ORF">FB45DRAFT_1006634</name>
</gene>
<dbReference type="PANTHER" id="PTHR32523">
    <property type="entry name" value="PHYTOL KINASE 1, CHLOROPLASTIC"/>
    <property type="match status" value="1"/>
</dbReference>
<keyword evidence="13" id="KW-1133">Transmembrane helix</keyword>
<keyword evidence="21" id="KW-1185">Reference proteome</keyword>
<dbReference type="Pfam" id="PF01753">
    <property type="entry name" value="zf-MYND"/>
    <property type="match status" value="1"/>
</dbReference>
<keyword evidence="4" id="KW-0150">Chloroplast</keyword>
<dbReference type="InterPro" id="IPR039606">
    <property type="entry name" value="Phytol/farnesol_kinase"/>
</dbReference>
<evidence type="ECO:0000256" key="15">
    <source>
        <dbReference type="ARBA" id="ARBA00024015"/>
    </source>
</evidence>
<dbReference type="EMBL" id="JARKIF010000016">
    <property type="protein sequence ID" value="KAJ7621312.1"/>
    <property type="molecule type" value="Genomic_DNA"/>
</dbReference>
<keyword evidence="11" id="KW-0862">Zinc</keyword>
<evidence type="ECO:0000256" key="18">
    <source>
        <dbReference type="PROSITE-ProRule" id="PRU00134"/>
    </source>
</evidence>
<reference evidence="20" key="1">
    <citation type="submission" date="2023-03" db="EMBL/GenBank/DDBJ databases">
        <title>Massive genome expansion in bonnet fungi (Mycena s.s.) driven by repeated elements and novel gene families across ecological guilds.</title>
        <authorList>
            <consortium name="Lawrence Berkeley National Laboratory"/>
            <person name="Harder C.B."/>
            <person name="Miyauchi S."/>
            <person name="Viragh M."/>
            <person name="Kuo A."/>
            <person name="Thoen E."/>
            <person name="Andreopoulos B."/>
            <person name="Lu D."/>
            <person name="Skrede I."/>
            <person name="Drula E."/>
            <person name="Henrissat B."/>
            <person name="Morin E."/>
            <person name="Kohler A."/>
            <person name="Barry K."/>
            <person name="LaButti K."/>
            <person name="Morin E."/>
            <person name="Salamov A."/>
            <person name="Lipzen A."/>
            <person name="Mereny Z."/>
            <person name="Hegedus B."/>
            <person name="Baldrian P."/>
            <person name="Stursova M."/>
            <person name="Weitz H."/>
            <person name="Taylor A."/>
            <person name="Grigoriev I.V."/>
            <person name="Nagy L.G."/>
            <person name="Martin F."/>
            <person name="Kauserud H."/>
        </authorList>
    </citation>
    <scope>NUCLEOTIDE SEQUENCE</scope>
    <source>
        <strain evidence="20">9284</strain>
    </source>
</reference>
<accession>A0AAD7BHX5</accession>
<keyword evidence="10" id="KW-0418">Kinase</keyword>
<evidence type="ECO:0000256" key="3">
    <source>
        <dbReference type="ARBA" id="ARBA00010794"/>
    </source>
</evidence>
<keyword evidence="9 18" id="KW-0863">Zinc-finger</keyword>
<evidence type="ECO:0000256" key="16">
    <source>
        <dbReference type="ARBA" id="ARBA00039024"/>
    </source>
</evidence>
<comment type="pathway">
    <text evidence="15">Cofactor biosynthesis; tocopherol biosynthesis.</text>
</comment>
<keyword evidence="5" id="KW-0934">Plastid</keyword>
<dbReference type="InterPro" id="IPR002893">
    <property type="entry name" value="Znf_MYND"/>
</dbReference>